<feature type="chain" id="PRO_5046499636" evidence="1">
    <location>
        <begin position="21"/>
        <end position="166"/>
    </location>
</feature>
<organism evidence="2 3">
    <name type="scientific">Diaporthe vaccinii</name>
    <dbReference type="NCBI Taxonomy" id="105482"/>
    <lineage>
        <taxon>Eukaryota</taxon>
        <taxon>Fungi</taxon>
        <taxon>Dikarya</taxon>
        <taxon>Ascomycota</taxon>
        <taxon>Pezizomycotina</taxon>
        <taxon>Sordariomycetes</taxon>
        <taxon>Sordariomycetidae</taxon>
        <taxon>Diaporthales</taxon>
        <taxon>Diaporthaceae</taxon>
        <taxon>Diaporthe</taxon>
        <taxon>Diaporthe eres species complex</taxon>
    </lineage>
</organism>
<keyword evidence="1" id="KW-0732">Signal</keyword>
<dbReference type="EMBL" id="JBAWTH010000071">
    <property type="protein sequence ID" value="KAL2279951.1"/>
    <property type="molecule type" value="Genomic_DNA"/>
</dbReference>
<evidence type="ECO:0000256" key="1">
    <source>
        <dbReference type="SAM" id="SignalP"/>
    </source>
</evidence>
<comment type="caution">
    <text evidence="2">The sequence shown here is derived from an EMBL/GenBank/DDBJ whole genome shotgun (WGS) entry which is preliminary data.</text>
</comment>
<feature type="signal peptide" evidence="1">
    <location>
        <begin position="1"/>
        <end position="20"/>
    </location>
</feature>
<evidence type="ECO:0000313" key="2">
    <source>
        <dbReference type="EMBL" id="KAL2279951.1"/>
    </source>
</evidence>
<reference evidence="2 3" key="1">
    <citation type="submission" date="2024-03" db="EMBL/GenBank/DDBJ databases">
        <title>A high-quality draft genome sequence of Diaporthe vaccinii, a causative agent of upright dieback and viscid rot disease in cranberry plants.</title>
        <authorList>
            <person name="Sarrasin M."/>
            <person name="Lang B.F."/>
            <person name="Burger G."/>
        </authorList>
    </citation>
    <scope>NUCLEOTIDE SEQUENCE [LARGE SCALE GENOMIC DNA]</scope>
    <source>
        <strain evidence="2 3">IS7</strain>
    </source>
</reference>
<sequence>MHSTTTLFALLAFVAPVVLAAPTTERDIAARDTAALEAFYSEVLPSHTSDGTPIVDMRNSTSLVKRADCTSHHGVANGECVEYYSQSGNCGWDGLIRAYRPTCGGNCYVDVFNAIQVSGDGTYGTSCEAYSDDQCQTSVGKTGNKVLGNQCSGNLKGRSMKCYYRC</sequence>
<evidence type="ECO:0000313" key="3">
    <source>
        <dbReference type="Proteomes" id="UP001600888"/>
    </source>
</evidence>
<protein>
    <submittedName>
        <fullName evidence="2">Uncharacterized protein</fullName>
    </submittedName>
</protein>
<accession>A0ABR4EBY2</accession>
<keyword evidence="3" id="KW-1185">Reference proteome</keyword>
<name>A0ABR4EBY2_9PEZI</name>
<gene>
    <name evidence="2" type="ORF">FJTKL_13091</name>
</gene>
<proteinExistence type="predicted"/>
<dbReference type="Proteomes" id="UP001600888">
    <property type="component" value="Unassembled WGS sequence"/>
</dbReference>